<dbReference type="RefSeq" id="WP_340327759.1">
    <property type="nucleotide sequence ID" value="NZ_JAZHOF010000001.1"/>
</dbReference>
<organism evidence="7 8">
    <name type="scientific">Microbaculum marinum</name>
    <dbReference type="NCBI Taxonomy" id="1764581"/>
    <lineage>
        <taxon>Bacteria</taxon>
        <taxon>Pseudomonadati</taxon>
        <taxon>Pseudomonadota</taxon>
        <taxon>Alphaproteobacteria</taxon>
        <taxon>Hyphomicrobiales</taxon>
        <taxon>Tepidamorphaceae</taxon>
        <taxon>Microbaculum</taxon>
    </lineage>
</organism>
<dbReference type="InterPro" id="IPR009100">
    <property type="entry name" value="AcylCoA_DH/oxidase_NM_dom_sf"/>
</dbReference>
<comment type="similarity">
    <text evidence="2">Belongs to the acyl-CoA dehydrogenase family.</text>
</comment>
<evidence type="ECO:0000256" key="3">
    <source>
        <dbReference type="ARBA" id="ARBA00022630"/>
    </source>
</evidence>
<dbReference type="Pfam" id="PF00441">
    <property type="entry name" value="Acyl-CoA_dh_1"/>
    <property type="match status" value="1"/>
</dbReference>
<dbReference type="AlphaFoldDB" id="A0AAW9RPN1"/>
<evidence type="ECO:0000256" key="2">
    <source>
        <dbReference type="ARBA" id="ARBA00009347"/>
    </source>
</evidence>
<dbReference type="PANTHER" id="PTHR43884">
    <property type="entry name" value="ACYL-COA DEHYDROGENASE"/>
    <property type="match status" value="1"/>
</dbReference>
<evidence type="ECO:0000313" key="7">
    <source>
        <dbReference type="EMBL" id="MEJ8570018.1"/>
    </source>
</evidence>
<dbReference type="SUPFAM" id="SSF56645">
    <property type="entry name" value="Acyl-CoA dehydrogenase NM domain-like"/>
    <property type="match status" value="1"/>
</dbReference>
<proteinExistence type="inferred from homology"/>
<dbReference type="PANTHER" id="PTHR43884:SF20">
    <property type="entry name" value="ACYL-COA DEHYDROGENASE FADE28"/>
    <property type="match status" value="1"/>
</dbReference>
<dbReference type="GO" id="GO:0050660">
    <property type="term" value="F:flavin adenine dinucleotide binding"/>
    <property type="evidence" value="ECO:0007669"/>
    <property type="project" value="InterPro"/>
</dbReference>
<protein>
    <submittedName>
        <fullName evidence="7">Acyl-CoA dehydrogenase family protein</fullName>
    </submittedName>
</protein>
<dbReference type="Proteomes" id="UP001378188">
    <property type="component" value="Unassembled WGS sequence"/>
</dbReference>
<comment type="caution">
    <text evidence="7">The sequence shown here is derived from an EMBL/GenBank/DDBJ whole genome shotgun (WGS) entry which is preliminary data.</text>
</comment>
<evidence type="ECO:0000256" key="1">
    <source>
        <dbReference type="ARBA" id="ARBA00001974"/>
    </source>
</evidence>
<keyword evidence="3" id="KW-0285">Flavoprotein</keyword>
<dbReference type="EMBL" id="JAZHOF010000001">
    <property type="protein sequence ID" value="MEJ8570018.1"/>
    <property type="molecule type" value="Genomic_DNA"/>
</dbReference>
<accession>A0AAW9RPN1</accession>
<feature type="domain" description="Acyl-CoA dehydrogenase/oxidase C-terminal" evidence="6">
    <location>
        <begin position="201"/>
        <end position="321"/>
    </location>
</feature>
<evidence type="ECO:0000313" key="8">
    <source>
        <dbReference type="Proteomes" id="UP001378188"/>
    </source>
</evidence>
<keyword evidence="5" id="KW-0560">Oxidoreductase</keyword>
<dbReference type="Gene3D" id="1.20.140.10">
    <property type="entry name" value="Butyryl-CoA Dehydrogenase, subunit A, domain 3"/>
    <property type="match status" value="1"/>
</dbReference>
<gene>
    <name evidence="7" type="ORF">V3328_00930</name>
</gene>
<dbReference type="InterPro" id="IPR037069">
    <property type="entry name" value="AcylCoA_DH/ox_N_sf"/>
</dbReference>
<comment type="cofactor">
    <cofactor evidence="1">
        <name>FAD</name>
        <dbReference type="ChEBI" id="CHEBI:57692"/>
    </cofactor>
</comment>
<dbReference type="InterPro" id="IPR009075">
    <property type="entry name" value="AcylCo_DH/oxidase_C"/>
</dbReference>
<evidence type="ECO:0000256" key="4">
    <source>
        <dbReference type="ARBA" id="ARBA00022827"/>
    </source>
</evidence>
<evidence type="ECO:0000256" key="5">
    <source>
        <dbReference type="ARBA" id="ARBA00023002"/>
    </source>
</evidence>
<dbReference type="Gene3D" id="1.10.540.10">
    <property type="entry name" value="Acyl-CoA dehydrogenase/oxidase, N-terminal domain"/>
    <property type="match status" value="1"/>
</dbReference>
<keyword evidence="4" id="KW-0274">FAD</keyword>
<sequence length="344" mass="35803">MIAEPPAFADAMVRSAVASALAEVAPTPESDFASVAETHWQLAVRMGWTATMIAESNGGLGLGLGYVADVCEEAGRNLFCGPLLETAVLLPLVARETGALSDLLPGIVSGDVRAAYAEAGFDDHPAALSLSPVEHAAGATHVCHLEERAGSLRVAIIEADNAAFTDLQAMDPSASVARVDVADRSACLGFVLDAPAAERVLTALHVAVAADLLGVGEAALSRTVEHVRERRQFGQPIGAFQAIKHRLADVYTALRAARLSIACAVGASGTFRDARIARVLAADAALRATSAAIQLHGGSGFSWEIDAHLFLKRARRLGARNGGTSRLRRASGDDYIDRAISAAP</sequence>
<dbReference type="SUPFAM" id="SSF47203">
    <property type="entry name" value="Acyl-CoA dehydrogenase C-terminal domain-like"/>
    <property type="match status" value="1"/>
</dbReference>
<reference evidence="7 8" key="1">
    <citation type="submission" date="2024-02" db="EMBL/GenBank/DDBJ databases">
        <title>Genome analysis and characterization of Microbaculum marinisediminis sp. nov., isolated from marine sediment.</title>
        <authorList>
            <person name="Du Z.-J."/>
            <person name="Ye Y.-Q."/>
            <person name="Zhang Z.-R."/>
            <person name="Yuan S.-M."/>
            <person name="Zhang X.-Y."/>
        </authorList>
    </citation>
    <scope>NUCLEOTIDE SEQUENCE [LARGE SCALE GENOMIC DNA]</scope>
    <source>
        <strain evidence="7 8">SDUM1044001</strain>
    </source>
</reference>
<name>A0AAW9RPN1_9HYPH</name>
<dbReference type="InterPro" id="IPR036250">
    <property type="entry name" value="AcylCo_DH-like_C"/>
</dbReference>
<dbReference type="GO" id="GO:0003995">
    <property type="term" value="F:acyl-CoA dehydrogenase activity"/>
    <property type="evidence" value="ECO:0007669"/>
    <property type="project" value="TreeGrafter"/>
</dbReference>
<keyword evidence="8" id="KW-1185">Reference proteome</keyword>
<evidence type="ECO:0000259" key="6">
    <source>
        <dbReference type="Pfam" id="PF00441"/>
    </source>
</evidence>